<accession>A0AAU9P0M7</accession>
<dbReference type="Proteomes" id="UP001157418">
    <property type="component" value="Unassembled WGS sequence"/>
</dbReference>
<name>A0AAU9P0M7_9ASTR</name>
<protein>
    <submittedName>
        <fullName evidence="1">Uncharacterized protein</fullName>
    </submittedName>
</protein>
<evidence type="ECO:0000313" key="1">
    <source>
        <dbReference type="EMBL" id="CAH1443624.1"/>
    </source>
</evidence>
<comment type="caution">
    <text evidence="1">The sequence shown here is derived from an EMBL/GenBank/DDBJ whole genome shotgun (WGS) entry which is preliminary data.</text>
</comment>
<proteinExistence type="predicted"/>
<organism evidence="1 2">
    <name type="scientific">Lactuca virosa</name>
    <dbReference type="NCBI Taxonomy" id="75947"/>
    <lineage>
        <taxon>Eukaryota</taxon>
        <taxon>Viridiplantae</taxon>
        <taxon>Streptophyta</taxon>
        <taxon>Embryophyta</taxon>
        <taxon>Tracheophyta</taxon>
        <taxon>Spermatophyta</taxon>
        <taxon>Magnoliopsida</taxon>
        <taxon>eudicotyledons</taxon>
        <taxon>Gunneridae</taxon>
        <taxon>Pentapetalae</taxon>
        <taxon>asterids</taxon>
        <taxon>campanulids</taxon>
        <taxon>Asterales</taxon>
        <taxon>Asteraceae</taxon>
        <taxon>Cichorioideae</taxon>
        <taxon>Cichorieae</taxon>
        <taxon>Lactucinae</taxon>
        <taxon>Lactuca</taxon>
    </lineage>
</organism>
<gene>
    <name evidence="1" type="ORF">LVIROSA_LOCUS29530</name>
</gene>
<sequence length="66" mass="7398">MAIRPWSPSASISLVKLLTTRSTLLRTPNLTTLLHLLHLRILTEIRDCDCDCAVIVICEGKLCIHD</sequence>
<keyword evidence="2" id="KW-1185">Reference proteome</keyword>
<dbReference type="EMBL" id="CAKMRJ010005523">
    <property type="protein sequence ID" value="CAH1443624.1"/>
    <property type="molecule type" value="Genomic_DNA"/>
</dbReference>
<reference evidence="1 2" key="1">
    <citation type="submission" date="2022-01" db="EMBL/GenBank/DDBJ databases">
        <authorList>
            <person name="Xiong W."/>
            <person name="Schranz E."/>
        </authorList>
    </citation>
    <scope>NUCLEOTIDE SEQUENCE [LARGE SCALE GENOMIC DNA]</scope>
</reference>
<evidence type="ECO:0000313" key="2">
    <source>
        <dbReference type="Proteomes" id="UP001157418"/>
    </source>
</evidence>
<dbReference type="AlphaFoldDB" id="A0AAU9P0M7"/>